<dbReference type="SMART" id="SM00558">
    <property type="entry name" value="JmjC"/>
    <property type="match status" value="1"/>
</dbReference>
<gene>
    <name evidence="7" type="ORF">DEM34_01845</name>
</gene>
<name>A0A2U2N941_9GAMM</name>
<dbReference type="PANTHER" id="PTHR13096">
    <property type="entry name" value="MINA53 MYC INDUCED NUCLEAR ANTIGEN"/>
    <property type="match status" value="1"/>
</dbReference>
<sequence length="392" mass="43796">MSGPGALLGGLSPEAFLERHWQKRPLLVRNAWPEFPWALGADELAGLALEPDVESRVVMGETAQEDWILLQGPFEPEFFHDTPARDWTLLVQDVEKHLPALGAVLEPFRFLPDWRIDDLMVSYAAPGGTVGPHRDRYDVFLLQVSGQREWAIQYPAPASERLREHPDLRLLTDFTATERWTVGPGDLLYLPPGVPHYGIAVDDCITYSIGFRAPSVAELLRGWADECLRSASAELGYDDPDLRRQANPAEIPPAALARLRDQVRRHLAADDLAMDRWLGRFLTEPKPAFARLERASPLAPAELAAAVQAGRRLRRNPAARVSLVRYDSERIFLYAQGEEYRLGPALHGLAETLGRQGWLAAADLAQPAALEQTAEWLNRGILLFADELEESE</sequence>
<evidence type="ECO:0000256" key="1">
    <source>
        <dbReference type="ARBA" id="ARBA00001954"/>
    </source>
</evidence>
<dbReference type="Gene3D" id="2.60.120.650">
    <property type="entry name" value="Cupin"/>
    <property type="match status" value="1"/>
</dbReference>
<dbReference type="Proteomes" id="UP000245474">
    <property type="component" value="Unassembled WGS sequence"/>
</dbReference>
<dbReference type="Pfam" id="PF08007">
    <property type="entry name" value="JmjC_2"/>
    <property type="match status" value="1"/>
</dbReference>
<evidence type="ECO:0000256" key="4">
    <source>
        <dbReference type="ARBA" id="ARBA00023002"/>
    </source>
</evidence>
<reference evidence="7 8" key="1">
    <citation type="submission" date="2018-05" db="EMBL/GenBank/DDBJ databases">
        <title>Spiribacter halobius sp. nov., a moderately halophilic bacterium isolated from marine solar saltern.</title>
        <authorList>
            <person name="Zheng W.-S."/>
            <person name="Lu D.-C."/>
            <person name="Du Z.-J."/>
        </authorList>
    </citation>
    <scope>NUCLEOTIDE SEQUENCE [LARGE SCALE GENOMIC DNA]</scope>
    <source>
        <strain evidence="7 8">E85</strain>
    </source>
</reference>
<dbReference type="InterPro" id="IPR046799">
    <property type="entry name" value="ROXA-like_wH"/>
</dbReference>
<protein>
    <submittedName>
        <fullName evidence="7">Cupin</fullName>
    </submittedName>
</protein>
<accession>A0A2U2N941</accession>
<evidence type="ECO:0000256" key="2">
    <source>
        <dbReference type="ARBA" id="ARBA00022723"/>
    </source>
</evidence>
<feature type="domain" description="JmjC" evidence="6">
    <location>
        <begin position="100"/>
        <end position="228"/>
    </location>
</feature>
<dbReference type="OrthoDB" id="9764016at2"/>
<keyword evidence="4" id="KW-0560">Oxidoreductase</keyword>
<dbReference type="EMBL" id="QFFI01000002">
    <property type="protein sequence ID" value="PWG65509.1"/>
    <property type="molecule type" value="Genomic_DNA"/>
</dbReference>
<evidence type="ECO:0000259" key="6">
    <source>
        <dbReference type="PROSITE" id="PS51184"/>
    </source>
</evidence>
<comment type="cofactor">
    <cofactor evidence="1">
        <name>Fe(2+)</name>
        <dbReference type="ChEBI" id="CHEBI:29033"/>
    </cofactor>
</comment>
<dbReference type="Pfam" id="PF20514">
    <property type="entry name" value="WHD_ROXA"/>
    <property type="match status" value="1"/>
</dbReference>
<dbReference type="AlphaFoldDB" id="A0A2U2N941"/>
<dbReference type="SUPFAM" id="SSF51197">
    <property type="entry name" value="Clavaminate synthase-like"/>
    <property type="match status" value="1"/>
</dbReference>
<dbReference type="InterPro" id="IPR039994">
    <property type="entry name" value="NO66-like"/>
</dbReference>
<dbReference type="CDD" id="cd02208">
    <property type="entry name" value="cupin_RmlC-like"/>
    <property type="match status" value="1"/>
</dbReference>
<keyword evidence="8" id="KW-1185">Reference proteome</keyword>
<evidence type="ECO:0000256" key="5">
    <source>
        <dbReference type="ARBA" id="ARBA00023004"/>
    </source>
</evidence>
<keyword evidence="5" id="KW-0408">Iron</keyword>
<dbReference type="Gene3D" id="3.40.366.30">
    <property type="entry name" value="50S ribosomal protein L16 arginine hydroxylase, Chain A, Domain 2"/>
    <property type="match status" value="1"/>
</dbReference>
<dbReference type="GO" id="GO:0046872">
    <property type="term" value="F:metal ion binding"/>
    <property type="evidence" value="ECO:0007669"/>
    <property type="project" value="UniProtKB-KW"/>
</dbReference>
<keyword evidence="2" id="KW-0479">Metal-binding</keyword>
<evidence type="ECO:0000256" key="3">
    <source>
        <dbReference type="ARBA" id="ARBA00022964"/>
    </source>
</evidence>
<dbReference type="GO" id="GO:0016706">
    <property type="term" value="F:2-oxoglutarate-dependent dioxygenase activity"/>
    <property type="evidence" value="ECO:0007669"/>
    <property type="project" value="TreeGrafter"/>
</dbReference>
<evidence type="ECO:0000313" key="7">
    <source>
        <dbReference type="EMBL" id="PWG65509.1"/>
    </source>
</evidence>
<evidence type="ECO:0000313" key="8">
    <source>
        <dbReference type="Proteomes" id="UP000245474"/>
    </source>
</evidence>
<dbReference type="PROSITE" id="PS51184">
    <property type="entry name" value="JMJC"/>
    <property type="match status" value="1"/>
</dbReference>
<organism evidence="7 8">
    <name type="scientific">Sediminicurvatus halobius</name>
    <dbReference type="NCBI Taxonomy" id="2182432"/>
    <lineage>
        <taxon>Bacteria</taxon>
        <taxon>Pseudomonadati</taxon>
        <taxon>Pseudomonadota</taxon>
        <taxon>Gammaproteobacteria</taxon>
        <taxon>Chromatiales</taxon>
        <taxon>Ectothiorhodospiraceae</taxon>
        <taxon>Sediminicurvatus</taxon>
    </lineage>
</organism>
<comment type="caution">
    <text evidence="7">The sequence shown here is derived from an EMBL/GenBank/DDBJ whole genome shotgun (WGS) entry which is preliminary data.</text>
</comment>
<keyword evidence="3" id="KW-0223">Dioxygenase</keyword>
<proteinExistence type="predicted"/>
<dbReference type="InterPro" id="IPR003347">
    <property type="entry name" value="JmjC_dom"/>
</dbReference>
<dbReference type="RefSeq" id="WP_109675663.1">
    <property type="nucleotide sequence ID" value="NZ_CP086615.1"/>
</dbReference>
<dbReference type="PANTHER" id="PTHR13096:SF8">
    <property type="entry name" value="RIBOSOMAL OXYGENASE 1"/>
    <property type="match status" value="1"/>
</dbReference>